<dbReference type="EMBL" id="JACHXF010000014">
    <property type="protein sequence ID" value="MBB3098312.1"/>
    <property type="molecule type" value="Genomic_DNA"/>
</dbReference>
<feature type="region of interest" description="Disordered" evidence="1">
    <location>
        <begin position="24"/>
        <end position="49"/>
    </location>
</feature>
<accession>A0A7W5AL80</accession>
<sequence>MRRWSAALLGGLLIATGLPGAAHAATPAPSVSPAPAEPTLALSAGSGSTVQADTPVGCGALREAGFGDLAEDQVAAGEVEPDGFDCWTVRASAGLKRVRTTDGGQLDWELSDAGGVVCSEWGGACDLTEAGTYTLWLRNDEWDTYPYQAVFLNVNTDQGCTAATGTGWDQPTGRITPTSPLQAFCLPFTADPGERILSYVSGADLSWISDRTGAPICADQQYDEVDGCALPGSGPYRLVAFSDAEREVSYQVRRLSAPAGCVVVTPGTFGTGPAGAPTGNRCRLLDVPAAGRHLVRVVDARGYETSAQVYDVQGRDVCTAGGLCDFPAAGRYTLIAGSGVTESAYATVFAQPTATGCVQVSDQGISGGAVRGSFTVAGETDCLELTGSAGAPIGLLYPARATGAARPEWTLINGNGADLCATNGCVLTGPAPYRILLNAPDGATPGDYAVVVQRTDRVDGCAVLPQGAIGATVGVNTAFSAGRFTTCYSIPADRHSTAEIIGYAPVTGHDGWATIAVRDTTGKQVCGSALWASAQLLRCRFETGKAYTVVLTAAASDFQYRIHREDYSPAGARCETPSNSVLGGPALAGTLRTDDEVRCYRVTASAADSHWLGVRSTGYAARYWITDASGADRCPGYVVPCRVSGSTAYQIFVWPAVDGQQVAYRLDTWRLTSAGQPVAQCPATGVGPLAGTLSDQRTAVCVSAPVKNRSSFTVALSNTGGGTETPEPYYFTTLADGGITACSYAEGGRGCQVSLPYEQPSGMALFVLAPRTENANLPFRAETTCDGEPCVPVTLEPLRLLRAPGITGSVRVGVTVRAAVGSWDPAPASYSYQWTANGVAIKGAIASSYQIPASLRGKRLGVTVTAKRADRVSTPASSGTVVVGYGTAPKASAKPKINGTVKAGRTVKATVGAWSPRPTSFRYEWRVNGKLVAVTSSLKIKKSWAGKRLTLTVIAKRTGHYDGRAVSATYKIKK</sequence>
<evidence type="ECO:0000313" key="3">
    <source>
        <dbReference type="EMBL" id="MBB3098312.1"/>
    </source>
</evidence>
<reference evidence="3 4" key="1">
    <citation type="submission" date="2020-08" db="EMBL/GenBank/DDBJ databases">
        <title>Genomic Encyclopedia of Type Strains, Phase III (KMG-III): the genomes of soil and plant-associated and newly described type strains.</title>
        <authorList>
            <person name="Whitman W."/>
        </authorList>
    </citation>
    <scope>NUCLEOTIDE SEQUENCE [LARGE SCALE GENOMIC DNA]</scope>
    <source>
        <strain evidence="3 4">CECT 3287</strain>
    </source>
</reference>
<evidence type="ECO:0000256" key="2">
    <source>
        <dbReference type="SAM" id="SignalP"/>
    </source>
</evidence>
<evidence type="ECO:0000256" key="1">
    <source>
        <dbReference type="SAM" id="MobiDB-lite"/>
    </source>
</evidence>
<protein>
    <recommendedName>
        <fullName evidence="5">Ig-like domain-containing protein</fullName>
    </recommendedName>
</protein>
<organism evidence="3 4">
    <name type="scientific">Actinoplanes campanulatus</name>
    <dbReference type="NCBI Taxonomy" id="113559"/>
    <lineage>
        <taxon>Bacteria</taxon>
        <taxon>Bacillati</taxon>
        <taxon>Actinomycetota</taxon>
        <taxon>Actinomycetes</taxon>
        <taxon>Micromonosporales</taxon>
        <taxon>Micromonosporaceae</taxon>
        <taxon>Actinoplanes</taxon>
    </lineage>
</organism>
<keyword evidence="2" id="KW-0732">Signal</keyword>
<comment type="caution">
    <text evidence="3">The sequence shown here is derived from an EMBL/GenBank/DDBJ whole genome shotgun (WGS) entry which is preliminary data.</text>
</comment>
<dbReference type="Proteomes" id="UP000590749">
    <property type="component" value="Unassembled WGS sequence"/>
</dbReference>
<dbReference type="Gene3D" id="2.60.40.2700">
    <property type="match status" value="1"/>
</dbReference>
<dbReference type="AlphaFoldDB" id="A0A7W5AL80"/>
<evidence type="ECO:0000313" key="4">
    <source>
        <dbReference type="Proteomes" id="UP000590749"/>
    </source>
</evidence>
<evidence type="ECO:0008006" key="5">
    <source>
        <dbReference type="Google" id="ProtNLM"/>
    </source>
</evidence>
<proteinExistence type="predicted"/>
<gene>
    <name evidence="3" type="ORF">FHR83_006007</name>
</gene>
<feature type="chain" id="PRO_5031388756" description="Ig-like domain-containing protein" evidence="2">
    <location>
        <begin position="25"/>
        <end position="974"/>
    </location>
</feature>
<keyword evidence="4" id="KW-1185">Reference proteome</keyword>
<name>A0A7W5AL80_9ACTN</name>
<dbReference type="RefSeq" id="WP_203833920.1">
    <property type="nucleotide sequence ID" value="NZ_BOME01000043.1"/>
</dbReference>
<feature type="signal peptide" evidence="2">
    <location>
        <begin position="1"/>
        <end position="24"/>
    </location>
</feature>